<dbReference type="InterPro" id="IPR001478">
    <property type="entry name" value="PDZ"/>
</dbReference>
<dbReference type="SUPFAM" id="SSF50494">
    <property type="entry name" value="Trypsin-like serine proteases"/>
    <property type="match status" value="1"/>
</dbReference>
<dbReference type="SUPFAM" id="SSF50156">
    <property type="entry name" value="PDZ domain-like"/>
    <property type="match status" value="1"/>
</dbReference>
<dbReference type="PRINTS" id="PR00834">
    <property type="entry name" value="PROTEASES2C"/>
</dbReference>
<accession>A0A9D1V304</accession>
<dbReference type="GO" id="GO:0004252">
    <property type="term" value="F:serine-type endopeptidase activity"/>
    <property type="evidence" value="ECO:0007669"/>
    <property type="project" value="InterPro"/>
</dbReference>
<dbReference type="Gene3D" id="2.40.10.10">
    <property type="entry name" value="Trypsin-like serine proteases"/>
    <property type="match status" value="2"/>
</dbReference>
<evidence type="ECO:0000259" key="6">
    <source>
        <dbReference type="PROSITE" id="PS50106"/>
    </source>
</evidence>
<dbReference type="Pfam" id="PF13365">
    <property type="entry name" value="Trypsin_2"/>
    <property type="match status" value="1"/>
</dbReference>
<dbReference type="PANTHER" id="PTHR43343:SF3">
    <property type="entry name" value="PROTEASE DO-LIKE 8, CHLOROPLASTIC"/>
    <property type="match status" value="1"/>
</dbReference>
<reference evidence="7" key="2">
    <citation type="submission" date="2021-04" db="EMBL/GenBank/DDBJ databases">
        <authorList>
            <person name="Gilroy R."/>
        </authorList>
    </citation>
    <scope>NUCLEOTIDE SEQUENCE</scope>
    <source>
        <strain evidence="7">2239</strain>
    </source>
</reference>
<keyword evidence="2 7" id="KW-0645">Protease</keyword>
<dbReference type="InterPro" id="IPR036034">
    <property type="entry name" value="PDZ_sf"/>
</dbReference>
<evidence type="ECO:0000256" key="3">
    <source>
        <dbReference type="ARBA" id="ARBA00022801"/>
    </source>
</evidence>
<feature type="compositionally biased region" description="Gly residues" evidence="4">
    <location>
        <begin position="32"/>
        <end position="46"/>
    </location>
</feature>
<evidence type="ECO:0000256" key="4">
    <source>
        <dbReference type="SAM" id="MobiDB-lite"/>
    </source>
</evidence>
<comment type="caution">
    <text evidence="7">The sequence shown here is derived from an EMBL/GenBank/DDBJ whole genome shotgun (WGS) entry which is preliminary data.</text>
</comment>
<dbReference type="AlphaFoldDB" id="A0A9D1V304"/>
<feature type="domain" description="PDZ" evidence="6">
    <location>
        <begin position="319"/>
        <end position="388"/>
    </location>
</feature>
<gene>
    <name evidence="7" type="ORF">H9865_01545</name>
</gene>
<dbReference type="PANTHER" id="PTHR43343">
    <property type="entry name" value="PEPTIDASE S12"/>
    <property type="match status" value="1"/>
</dbReference>
<keyword evidence="5" id="KW-1133">Transmembrane helix</keyword>
<protein>
    <submittedName>
        <fullName evidence="7">S1C family serine protease</fullName>
    </submittedName>
</protein>
<reference evidence="7" key="1">
    <citation type="journal article" date="2021" name="PeerJ">
        <title>Extensive microbial diversity within the chicken gut microbiome revealed by metagenomics and culture.</title>
        <authorList>
            <person name="Gilroy R."/>
            <person name="Ravi A."/>
            <person name="Getino M."/>
            <person name="Pursley I."/>
            <person name="Horton D.L."/>
            <person name="Alikhan N.F."/>
            <person name="Baker D."/>
            <person name="Gharbi K."/>
            <person name="Hall N."/>
            <person name="Watson M."/>
            <person name="Adriaenssens E.M."/>
            <person name="Foster-Nyarko E."/>
            <person name="Jarju S."/>
            <person name="Secka A."/>
            <person name="Antonio M."/>
            <person name="Oren A."/>
            <person name="Chaudhuri R.R."/>
            <person name="La Ragione R."/>
            <person name="Hildebrand F."/>
            <person name="Pallen M.J."/>
        </authorList>
    </citation>
    <scope>NUCLEOTIDE SEQUENCE</scope>
    <source>
        <strain evidence="7">2239</strain>
    </source>
</reference>
<dbReference type="SMART" id="SM00228">
    <property type="entry name" value="PDZ"/>
    <property type="match status" value="1"/>
</dbReference>
<dbReference type="InterPro" id="IPR001940">
    <property type="entry name" value="Peptidase_S1C"/>
</dbReference>
<evidence type="ECO:0000313" key="7">
    <source>
        <dbReference type="EMBL" id="HIX04784.1"/>
    </source>
</evidence>
<name>A0A9D1V304_9FIRM</name>
<organism evidence="7 8">
    <name type="scientific">Candidatus Allofournierella pullicola</name>
    <dbReference type="NCBI Taxonomy" id="2838596"/>
    <lineage>
        <taxon>Bacteria</taxon>
        <taxon>Bacillati</taxon>
        <taxon>Bacillota</taxon>
        <taxon>Clostridia</taxon>
        <taxon>Eubacteriales</taxon>
        <taxon>Oscillospiraceae</taxon>
        <taxon>Allofournierella</taxon>
    </lineage>
</organism>
<keyword evidence="5" id="KW-0812">Transmembrane</keyword>
<evidence type="ECO:0000313" key="8">
    <source>
        <dbReference type="Proteomes" id="UP000824193"/>
    </source>
</evidence>
<dbReference type="Gene3D" id="2.30.42.10">
    <property type="match status" value="1"/>
</dbReference>
<dbReference type="InterPro" id="IPR009003">
    <property type="entry name" value="Peptidase_S1_PA"/>
</dbReference>
<dbReference type="Proteomes" id="UP000824193">
    <property type="component" value="Unassembled WGS sequence"/>
</dbReference>
<evidence type="ECO:0000256" key="5">
    <source>
        <dbReference type="SAM" id="Phobius"/>
    </source>
</evidence>
<sequence>MENKWEYDYSGLYQNGYNPAPPAGSEPSGQTPGDGGMPGAPMGGGEPPRKKRGTGKKVLAGALALVLVAAVSFGGGFAGYMVASKNGGQAVMYQAAPSGNATSTSSSTGSLADVASAVSPSVVVVTTEQIVTDNYFWGGQQVLSGAGSGVILTTDGYIVTNYHVVEGAQQVTVTLHDDSTYTATVVGSDQQSDIALLKIEADGLTPAVLGDSDNVQVGEVVIAVGNPMGTLGGTVTDGIVSALNRDITVEGNQMTLMQTSAAISPGNSGGGLFNTNGELIGIVNAKYSDEDAEGLGFAIPVNTMKTVVQDLLENGYVTGRPALGITVITVGDVQTAMQYGVSSLGVYVNSVDAGSGAEAAGMKAGDRIVSIGTQLVETTDDVTNALKNYNVGDVVEIQVDRGRELITLQVTLGEKTTA</sequence>
<comment type="similarity">
    <text evidence="1">Belongs to the peptidase S1C family.</text>
</comment>
<dbReference type="InterPro" id="IPR051201">
    <property type="entry name" value="Chloro_Bact_Ser_Proteases"/>
</dbReference>
<dbReference type="InterPro" id="IPR043504">
    <property type="entry name" value="Peptidase_S1_PA_chymotrypsin"/>
</dbReference>
<dbReference type="Pfam" id="PF13180">
    <property type="entry name" value="PDZ_2"/>
    <property type="match status" value="1"/>
</dbReference>
<dbReference type="PROSITE" id="PS50106">
    <property type="entry name" value="PDZ"/>
    <property type="match status" value="1"/>
</dbReference>
<evidence type="ECO:0000256" key="2">
    <source>
        <dbReference type="ARBA" id="ARBA00022670"/>
    </source>
</evidence>
<evidence type="ECO:0000256" key="1">
    <source>
        <dbReference type="ARBA" id="ARBA00010541"/>
    </source>
</evidence>
<keyword evidence="5" id="KW-0472">Membrane</keyword>
<dbReference type="EMBL" id="DXFW01000004">
    <property type="protein sequence ID" value="HIX04784.1"/>
    <property type="molecule type" value="Genomic_DNA"/>
</dbReference>
<feature type="region of interest" description="Disordered" evidence="4">
    <location>
        <begin position="16"/>
        <end position="54"/>
    </location>
</feature>
<proteinExistence type="inferred from homology"/>
<feature type="transmembrane region" description="Helical" evidence="5">
    <location>
        <begin position="58"/>
        <end position="83"/>
    </location>
</feature>
<keyword evidence="3" id="KW-0378">Hydrolase</keyword>
<dbReference type="GO" id="GO:0006508">
    <property type="term" value="P:proteolysis"/>
    <property type="evidence" value="ECO:0007669"/>
    <property type="project" value="UniProtKB-KW"/>
</dbReference>